<dbReference type="InterPro" id="IPR000300">
    <property type="entry name" value="IPPc"/>
</dbReference>
<evidence type="ECO:0000313" key="3">
    <source>
        <dbReference type="EMBL" id="GMH62407.1"/>
    </source>
</evidence>
<proteinExistence type="predicted"/>
<name>A0A9W7A3U6_9STRA</name>
<dbReference type="AlphaFoldDB" id="A0A9W7A3U6"/>
<keyword evidence="4" id="KW-1185">Reference proteome</keyword>
<accession>A0A9W7A3U6</accession>
<dbReference type="EMBL" id="BRXZ01005234">
    <property type="protein sequence ID" value="GMH62407.1"/>
    <property type="molecule type" value="Genomic_DNA"/>
</dbReference>
<feature type="domain" description="Inositol polyphosphate-related phosphatase" evidence="2">
    <location>
        <begin position="93"/>
        <end position="207"/>
    </location>
</feature>
<evidence type="ECO:0000313" key="4">
    <source>
        <dbReference type="Proteomes" id="UP001165082"/>
    </source>
</evidence>
<dbReference type="OrthoDB" id="193722at2759"/>
<dbReference type="GO" id="GO:0046856">
    <property type="term" value="P:phosphatidylinositol dephosphorylation"/>
    <property type="evidence" value="ECO:0007669"/>
    <property type="project" value="InterPro"/>
</dbReference>
<dbReference type="Pfam" id="PF22669">
    <property type="entry name" value="Exo_endo_phos2"/>
    <property type="match status" value="1"/>
</dbReference>
<protein>
    <recommendedName>
        <fullName evidence="2">Inositol polyphosphate-related phosphatase domain-containing protein</fullName>
    </recommendedName>
</protein>
<comment type="caution">
    <text evidence="3">The sequence shown here is derived from an EMBL/GenBank/DDBJ whole genome shotgun (WGS) entry which is preliminary data.</text>
</comment>
<evidence type="ECO:0000259" key="2">
    <source>
        <dbReference type="Pfam" id="PF22669"/>
    </source>
</evidence>
<gene>
    <name evidence="3" type="ORF">TrRE_jg9753</name>
</gene>
<reference evidence="3" key="1">
    <citation type="submission" date="2022-07" db="EMBL/GenBank/DDBJ databases">
        <title>Genome analysis of Parmales, a sister group of diatoms, reveals the evolutionary specialization of diatoms from phago-mixotrophs to photoautotrophs.</title>
        <authorList>
            <person name="Ban H."/>
            <person name="Sato S."/>
            <person name="Yoshikawa S."/>
            <person name="Kazumasa Y."/>
            <person name="Nakamura Y."/>
            <person name="Ichinomiya M."/>
            <person name="Saitoh K."/>
            <person name="Sato N."/>
            <person name="Blanc-Mathieu R."/>
            <person name="Endo H."/>
            <person name="Kuwata A."/>
            <person name="Ogata H."/>
        </authorList>
    </citation>
    <scope>NUCLEOTIDE SEQUENCE</scope>
</reference>
<dbReference type="Proteomes" id="UP001165082">
    <property type="component" value="Unassembled WGS sequence"/>
</dbReference>
<dbReference type="Gene3D" id="3.60.10.10">
    <property type="entry name" value="Endonuclease/exonuclease/phosphatase"/>
    <property type="match status" value="1"/>
</dbReference>
<dbReference type="InterPro" id="IPR046985">
    <property type="entry name" value="IP5"/>
</dbReference>
<dbReference type="GO" id="GO:0004439">
    <property type="term" value="F:phosphatidylinositol-4,5-bisphosphate 5-phosphatase activity"/>
    <property type="evidence" value="ECO:0007669"/>
    <property type="project" value="TreeGrafter"/>
</dbReference>
<evidence type="ECO:0000256" key="1">
    <source>
        <dbReference type="SAM" id="MobiDB-lite"/>
    </source>
</evidence>
<dbReference type="SUPFAM" id="SSF56219">
    <property type="entry name" value="DNase I-like"/>
    <property type="match status" value="1"/>
</dbReference>
<feature type="non-terminal residue" evidence="3">
    <location>
        <position position="270"/>
    </location>
</feature>
<dbReference type="PANTHER" id="PTHR11200">
    <property type="entry name" value="INOSITOL 5-PHOSPHATASE"/>
    <property type="match status" value="1"/>
</dbReference>
<dbReference type="InterPro" id="IPR036691">
    <property type="entry name" value="Endo/exonu/phosph_ase_sf"/>
</dbReference>
<organism evidence="3 4">
    <name type="scientific">Triparma retinervis</name>
    <dbReference type="NCBI Taxonomy" id="2557542"/>
    <lineage>
        <taxon>Eukaryota</taxon>
        <taxon>Sar</taxon>
        <taxon>Stramenopiles</taxon>
        <taxon>Ochrophyta</taxon>
        <taxon>Bolidophyceae</taxon>
        <taxon>Parmales</taxon>
        <taxon>Triparmaceae</taxon>
        <taxon>Triparma</taxon>
    </lineage>
</organism>
<sequence>MSKLDSSSSSSCDSYDSFVVIDASDLAHPPSQIPGSEAASLTPARAPAPGFARTKSWSDIVSLTKPTVVSDPNSRSSSPEPAMSAWKAALTGAEKLTSALATFSCTHSHTYGLVARHHMVGTQLLVFAQGTALPMIRGVQCGQVPCGNMGLGNKGGVMIRMDVMDTSVCFVSSHFAAHRGKVKARNRDYKTIANRHCFVDLVMEKFRKTMAASHRARNKVRKRDRIKGIVRKEQRDVVDKHSDNMKEVHGQMMRLAVRTMKGGPGGGNTS</sequence>
<feature type="region of interest" description="Disordered" evidence="1">
    <location>
        <begin position="29"/>
        <end position="52"/>
    </location>
</feature>